<dbReference type="GO" id="GO:0002250">
    <property type="term" value="P:adaptive immune response"/>
    <property type="evidence" value="ECO:0007669"/>
    <property type="project" value="UniProtKB-KW"/>
</dbReference>
<keyword evidence="2" id="KW-0391">Immunity</keyword>
<evidence type="ECO:0008006" key="5">
    <source>
        <dbReference type="Google" id="ProtNLM"/>
    </source>
</evidence>
<dbReference type="InterPro" id="IPR036179">
    <property type="entry name" value="Ig-like_dom_sf"/>
</dbReference>
<dbReference type="PANTHER" id="PTHR19367:SF5">
    <property type="entry name" value="T CELL RECEPTOR ALPHA VARIABLE 8-3"/>
    <property type="match status" value="1"/>
</dbReference>
<name>A0A452UW83_URSMA</name>
<dbReference type="InterPro" id="IPR051287">
    <property type="entry name" value="TCR_variable_region"/>
</dbReference>
<evidence type="ECO:0000256" key="1">
    <source>
        <dbReference type="ARBA" id="ARBA00022729"/>
    </source>
</evidence>
<dbReference type="GeneTree" id="ENSGT00940000153073"/>
<evidence type="ECO:0000313" key="4">
    <source>
        <dbReference type="Ensembl" id="ENSUMAP00000025440"/>
    </source>
</evidence>
<keyword evidence="3" id="KW-0393">Immunoglobulin domain</keyword>
<dbReference type="AlphaFoldDB" id="A0A452UW83"/>
<dbReference type="Ensembl" id="ENSUMAT00000030135.1">
    <property type="protein sequence ID" value="ENSUMAP00000025440.1"/>
    <property type="gene ID" value="ENSUMAG00000018564.1"/>
</dbReference>
<reference evidence="4" key="1">
    <citation type="submission" date="2019-03" db="UniProtKB">
        <authorList>
            <consortium name="Ensembl"/>
        </authorList>
    </citation>
    <scope>IDENTIFICATION</scope>
</reference>
<protein>
    <recommendedName>
        <fullName evidence="5">Immunoglobulin V-set domain-containing protein</fullName>
    </recommendedName>
</protein>
<dbReference type="InterPro" id="IPR013783">
    <property type="entry name" value="Ig-like_fold"/>
</dbReference>
<evidence type="ECO:0000256" key="3">
    <source>
        <dbReference type="ARBA" id="ARBA00023319"/>
    </source>
</evidence>
<keyword evidence="2" id="KW-1064">Adaptive immunity</keyword>
<dbReference type="SUPFAM" id="SSF48726">
    <property type="entry name" value="Immunoglobulin"/>
    <property type="match status" value="1"/>
</dbReference>
<organism evidence="4">
    <name type="scientific">Ursus maritimus</name>
    <name type="common">Polar bear</name>
    <name type="synonym">Thalarctos maritimus</name>
    <dbReference type="NCBI Taxonomy" id="29073"/>
    <lineage>
        <taxon>Eukaryota</taxon>
        <taxon>Metazoa</taxon>
        <taxon>Chordata</taxon>
        <taxon>Craniata</taxon>
        <taxon>Vertebrata</taxon>
        <taxon>Euteleostomi</taxon>
        <taxon>Mammalia</taxon>
        <taxon>Eutheria</taxon>
        <taxon>Laurasiatheria</taxon>
        <taxon>Carnivora</taxon>
        <taxon>Caniformia</taxon>
        <taxon>Ursidae</taxon>
        <taxon>Ursus</taxon>
    </lineage>
</organism>
<keyword evidence="1" id="KW-0732">Signal</keyword>
<evidence type="ECO:0000256" key="2">
    <source>
        <dbReference type="ARBA" id="ARBA00023130"/>
    </source>
</evidence>
<dbReference type="Gene3D" id="2.60.40.10">
    <property type="entry name" value="Immunoglobulins"/>
    <property type="match status" value="1"/>
</dbReference>
<accession>A0A452UW83</accession>
<dbReference type="PANTHER" id="PTHR19367">
    <property type="entry name" value="T-CELL RECEPTOR ALPHA CHAIN V REGION"/>
    <property type="match status" value="1"/>
</dbReference>
<proteinExistence type="predicted"/>
<dbReference type="OMA" id="PMLVFMI"/>
<sequence>MTLILVMVLQRKLMGYIDIYKRRIIIGIGTGAQLVTQPDAHVTPYLYWFVQYPNQGLQLLLQYISGNTLVQGIKGFKAEFKDSETSFHLKKPSAHGSDSAVYLCAASDTVPGTAGGAGHKPLETLSLKRLRVSA</sequence>